<comment type="caution">
    <text evidence="1">The sequence shown here is derived from an EMBL/GenBank/DDBJ whole genome shotgun (WGS) entry which is preliminary data.</text>
</comment>
<evidence type="ECO:0000313" key="1">
    <source>
        <dbReference type="EMBL" id="OMP65694.1"/>
    </source>
</evidence>
<dbReference type="RefSeq" id="WP_076768205.1">
    <property type="nucleotide sequence ID" value="NZ_MSFI01000032.1"/>
</dbReference>
<organism evidence="1 2">
    <name type="scientific">Domibacillus epiphyticus</name>
    <dbReference type="NCBI Taxonomy" id="1714355"/>
    <lineage>
        <taxon>Bacteria</taxon>
        <taxon>Bacillati</taxon>
        <taxon>Bacillota</taxon>
        <taxon>Bacilli</taxon>
        <taxon>Bacillales</taxon>
        <taxon>Bacillaceae</taxon>
        <taxon>Domibacillus</taxon>
    </lineage>
</organism>
<reference evidence="1 2" key="1">
    <citation type="submission" date="2016-12" db="EMBL/GenBank/DDBJ databases">
        <title>Domibacillus sp. SAB 38T whole genome sequencing.</title>
        <authorList>
            <person name="Verma A."/>
            <person name="Ojha A.K."/>
            <person name="Krishnamurthi S."/>
        </authorList>
    </citation>
    <scope>NUCLEOTIDE SEQUENCE [LARGE SCALE GENOMIC DNA]</scope>
    <source>
        <strain evidence="1 2">SAB 38</strain>
    </source>
</reference>
<gene>
    <name evidence="1" type="ORF">BTO28_16195</name>
</gene>
<keyword evidence="2" id="KW-1185">Reference proteome</keyword>
<evidence type="ECO:0000313" key="2">
    <source>
        <dbReference type="Proteomes" id="UP000188613"/>
    </source>
</evidence>
<dbReference type="AlphaFoldDB" id="A0A1V2A4F7"/>
<protein>
    <submittedName>
        <fullName evidence="1">Uncharacterized protein</fullName>
    </submittedName>
</protein>
<name>A0A1V2A4F7_9BACI</name>
<proteinExistence type="predicted"/>
<accession>A0A1V2A4F7</accession>
<dbReference type="Proteomes" id="UP000188613">
    <property type="component" value="Unassembled WGS sequence"/>
</dbReference>
<sequence>MEQVFIISAVKAGMKPGQTSIVLELSSDQDGKSAYRYIRKQLPKASLGVFVSKGEEPFRRSQRPLKHSRLVYNISDFLHFAHTNERKKVM</sequence>
<dbReference type="EMBL" id="MSFI01000032">
    <property type="protein sequence ID" value="OMP65694.1"/>
    <property type="molecule type" value="Genomic_DNA"/>
</dbReference>